<evidence type="ECO:0000256" key="1">
    <source>
        <dbReference type="SAM" id="MobiDB-lite"/>
    </source>
</evidence>
<dbReference type="Proteomes" id="UP000053958">
    <property type="component" value="Unassembled WGS sequence"/>
</dbReference>
<gene>
    <name evidence="2" type="ORF">T310_2283</name>
</gene>
<feature type="compositionally biased region" description="Basic and acidic residues" evidence="1">
    <location>
        <begin position="98"/>
        <end position="117"/>
    </location>
</feature>
<evidence type="ECO:0000313" key="3">
    <source>
        <dbReference type="Proteomes" id="UP000053958"/>
    </source>
</evidence>
<dbReference type="RefSeq" id="XP_013330304.1">
    <property type="nucleotide sequence ID" value="XM_013474850.1"/>
</dbReference>
<dbReference type="AlphaFoldDB" id="A0A0F4YZJ7"/>
<accession>A0A0F4YZJ7</accession>
<dbReference type="GeneID" id="25314634"/>
<feature type="region of interest" description="Disordered" evidence="1">
    <location>
        <begin position="1"/>
        <end position="117"/>
    </location>
</feature>
<protein>
    <submittedName>
        <fullName evidence="2">Uncharacterized protein</fullName>
    </submittedName>
</protein>
<organism evidence="2 3">
    <name type="scientific">Rasamsonia emersonii (strain ATCC 16479 / CBS 393.64 / IMI 116815)</name>
    <dbReference type="NCBI Taxonomy" id="1408163"/>
    <lineage>
        <taxon>Eukaryota</taxon>
        <taxon>Fungi</taxon>
        <taxon>Dikarya</taxon>
        <taxon>Ascomycota</taxon>
        <taxon>Pezizomycotina</taxon>
        <taxon>Eurotiomycetes</taxon>
        <taxon>Eurotiomycetidae</taxon>
        <taxon>Eurotiales</taxon>
        <taxon>Trichocomaceae</taxon>
        <taxon>Rasamsonia</taxon>
    </lineage>
</organism>
<dbReference type="EMBL" id="LASV01000089">
    <property type="protein sequence ID" value="KKA23692.1"/>
    <property type="molecule type" value="Genomic_DNA"/>
</dbReference>
<reference evidence="2 3" key="1">
    <citation type="submission" date="2015-04" db="EMBL/GenBank/DDBJ databases">
        <authorList>
            <person name="Heijne W.H."/>
            <person name="Fedorova N.D."/>
            <person name="Nierman W.C."/>
            <person name="Vollebregt A.W."/>
            <person name="Zhao Z."/>
            <person name="Wu L."/>
            <person name="Kumar M."/>
            <person name="Stam H."/>
            <person name="van den Berg M.A."/>
            <person name="Pel H.J."/>
        </authorList>
    </citation>
    <scope>NUCLEOTIDE SEQUENCE [LARGE SCALE GENOMIC DNA]</scope>
    <source>
        <strain evidence="2 3">CBS 393.64</strain>
    </source>
</reference>
<evidence type="ECO:0000313" key="2">
    <source>
        <dbReference type="EMBL" id="KKA23692.1"/>
    </source>
</evidence>
<keyword evidence="3" id="KW-1185">Reference proteome</keyword>
<name>A0A0F4YZJ7_RASE3</name>
<sequence>MNEIQILDRRKDEDLIRRHTDTADDTTSQERRVGPRRRSPDAAREKTRDGDDIDGPFPVEFRQRIDDEHAQAQRQDQPRRCLRERVDADGQLGGDLDEAGREHGTESADDAGREADDDTYRVVVEGRVVHTRARHELHFLVVEDAEGHGGILSSVDDRSDWYSAYAVQPHAKGHESVSRTNQSSNQIYVLTIEIWAIVSIRVSAEEVPIRPIHAP</sequence>
<feature type="compositionally biased region" description="Basic and acidic residues" evidence="1">
    <location>
        <begin position="61"/>
        <end position="88"/>
    </location>
</feature>
<comment type="caution">
    <text evidence="2">The sequence shown here is derived from an EMBL/GenBank/DDBJ whole genome shotgun (WGS) entry which is preliminary data.</text>
</comment>
<feature type="compositionally biased region" description="Basic and acidic residues" evidence="1">
    <location>
        <begin position="1"/>
        <end position="50"/>
    </location>
</feature>
<proteinExistence type="predicted"/>